<dbReference type="Gene3D" id="2.60.40.1180">
    <property type="entry name" value="Golgi alpha-mannosidase II"/>
    <property type="match status" value="1"/>
</dbReference>
<feature type="active site" description="Nucleophile" evidence="6">
    <location>
        <position position="375"/>
    </location>
</feature>
<protein>
    <recommendedName>
        <fullName evidence="6">Alpha-1,4-glucan:maltose-1-phosphate maltosyltransferase</fullName>
        <shortName evidence="6">GMPMT</shortName>
        <ecNumber evidence="6">2.4.99.16</ecNumber>
    </recommendedName>
    <alternativeName>
        <fullName evidence="6">(1-&gt;4)-alpha-D-glucan:maltose-1-phosphate alpha-D-maltosyltransferase</fullName>
    </alternativeName>
</protein>
<feature type="binding site" evidence="6">
    <location>
        <position position="376"/>
    </location>
    <ligand>
        <name>alpha-maltose 1-phosphate</name>
        <dbReference type="ChEBI" id="CHEBI:63576"/>
    </ligand>
</feature>
<comment type="caution">
    <text evidence="8">The sequence shown here is derived from an EMBL/GenBank/DDBJ whole genome shotgun (WGS) entry which is preliminary data.</text>
</comment>
<feature type="active site" description="Proton donor" evidence="6">
    <location>
        <position position="404"/>
    </location>
</feature>
<gene>
    <name evidence="6" type="primary">glgE</name>
    <name evidence="8" type="ORF">JF922_18880</name>
</gene>
<feature type="binding site" evidence="6">
    <location>
        <begin position="517"/>
        <end position="518"/>
    </location>
    <ligand>
        <name>alpha-maltose 1-phosphate</name>
        <dbReference type="ChEBI" id="CHEBI:63576"/>
    </ligand>
</feature>
<dbReference type="SUPFAM" id="SSF51445">
    <property type="entry name" value="(Trans)glycosidases"/>
    <property type="match status" value="1"/>
</dbReference>
<dbReference type="Pfam" id="PF21702">
    <property type="entry name" value="GLGE_C"/>
    <property type="match status" value="1"/>
</dbReference>
<dbReference type="InterPro" id="IPR013780">
    <property type="entry name" value="Glyco_hydro_b"/>
</dbReference>
<dbReference type="InterPro" id="IPR021828">
    <property type="entry name" value="GlgE_dom_N/S"/>
</dbReference>
<dbReference type="Pfam" id="PF00128">
    <property type="entry name" value="Alpha-amylase"/>
    <property type="match status" value="1"/>
</dbReference>
<dbReference type="AlphaFoldDB" id="A0A934N947"/>
<dbReference type="Gene3D" id="1.20.58.80">
    <property type="entry name" value="Phosphotransferase system, lactose/cellobiose-type IIA subunit"/>
    <property type="match status" value="1"/>
</dbReference>
<comment type="catalytic activity">
    <reaction evidence="5 6">
        <text>alpha-maltose 1-phosphate + [(1-&gt;4)-alpha-D-glucosyl](n) = [(1-&gt;4)-alpha-D-glucosyl](n+2) + phosphate</text>
        <dbReference type="Rhea" id="RHEA:42692"/>
        <dbReference type="Rhea" id="RHEA-COMP:9584"/>
        <dbReference type="Rhea" id="RHEA-COMP:10183"/>
        <dbReference type="ChEBI" id="CHEBI:15444"/>
        <dbReference type="ChEBI" id="CHEBI:43474"/>
        <dbReference type="ChEBI" id="CHEBI:63576"/>
        <dbReference type="EC" id="2.4.99.16"/>
    </reaction>
</comment>
<dbReference type="Pfam" id="PF11896">
    <property type="entry name" value="GlgE_dom_N_S"/>
    <property type="match status" value="1"/>
</dbReference>
<keyword evidence="3 6" id="KW-0808">Transferase</keyword>
<sequence>MREGRRRVVIEGVEPEIEAGRFPIKRTPGESVRVEADVFADGHDEIAGVVLYRAADEPNWREAPMRLLVNDRWRGEFSIDRLLPYLYTLEGWIDHFHTWTRDLVRRLEAGQDVTLDLRVGVALVRAAAKRAQGQDAAELQQAAKDLSGRRGSEIALSPELASLMARYPDRRFATRYDRELAVSVDRERARFSAWYEMFPRSASAEPGRHGTFADVEARLPYVAEMGFDVLYLPPVHPIGTSFRKGRNNTLTVAETDPGSPWAIGAREGGHKSIHPQLGTLEDFRRLVGAVQRHGMEVALDIAFQASPDHPYVTEHPEWFRMRPDGTVQYAENPPKKYQDIYPFDFESGAWLSMWEELRSIFEFWVEQGVHIFRVDNPHTKAFAFWEWVFGELRSRHPDLIFLAEAFTRPKVMYRLAKLGFSQSYTYFAWRNQAWDLRQYFTELTRTQVRDFFRPNVWPNTPDILTEFVQTGGRAGSALRFVLAATLSANYGVFGPTFELFETAPLAPGREDYLNSEKYEIRHWNLDRPDSLRPLISRINAIRKEHPALQQNRTLRFLATDNEMLLAYTKSAPDGSDVVATIINLDPFWKQSGWVELPVESVPGEPEYQLNDLLNEGTYTWRAGAWNYVELDPAVTPAHVLHVSRTLIPEESVGG</sequence>
<dbReference type="EMBL" id="JAEKNR010000188">
    <property type="protein sequence ID" value="MBJ7600126.1"/>
    <property type="molecule type" value="Genomic_DNA"/>
</dbReference>
<dbReference type="HAMAP" id="MF_02124">
    <property type="entry name" value="GlgE"/>
    <property type="match status" value="1"/>
</dbReference>
<dbReference type="Gene3D" id="2.60.40.10">
    <property type="entry name" value="Immunoglobulins"/>
    <property type="match status" value="1"/>
</dbReference>
<evidence type="ECO:0000313" key="9">
    <source>
        <dbReference type="Proteomes" id="UP000612893"/>
    </source>
</evidence>
<dbReference type="CDD" id="cd11344">
    <property type="entry name" value="AmyAc_GlgE_like"/>
    <property type="match status" value="1"/>
</dbReference>
<dbReference type="InterPro" id="IPR017853">
    <property type="entry name" value="GH"/>
</dbReference>
<organism evidence="8 9">
    <name type="scientific">Candidatus Nephthysia bennettiae</name>
    <dbReference type="NCBI Taxonomy" id="3127016"/>
    <lineage>
        <taxon>Bacteria</taxon>
        <taxon>Bacillati</taxon>
        <taxon>Candidatus Dormiibacterota</taxon>
        <taxon>Candidatus Dormibacteria</taxon>
        <taxon>Candidatus Dormibacterales</taxon>
        <taxon>Candidatus Dormibacteraceae</taxon>
        <taxon>Candidatus Nephthysia</taxon>
    </lineage>
</organism>
<dbReference type="PANTHER" id="PTHR47786">
    <property type="entry name" value="ALPHA-1,4-GLUCAN:MALTOSE-1-PHOSPHATE MALTOSYLTRANSFERASE"/>
    <property type="match status" value="1"/>
</dbReference>
<evidence type="ECO:0000256" key="2">
    <source>
        <dbReference type="ARBA" id="ARBA00022676"/>
    </source>
</evidence>
<feature type="binding site" evidence="6">
    <location>
        <position position="244"/>
    </location>
    <ligand>
        <name>alpha-maltose 1-phosphate</name>
        <dbReference type="ChEBI" id="CHEBI:63576"/>
    </ligand>
</feature>
<evidence type="ECO:0000313" key="8">
    <source>
        <dbReference type="EMBL" id="MBJ7600126.1"/>
    </source>
</evidence>
<dbReference type="PANTHER" id="PTHR47786:SF2">
    <property type="entry name" value="GLYCOSYL HYDROLASE FAMILY 13 CATALYTIC DOMAIN-CONTAINING PROTEIN"/>
    <property type="match status" value="1"/>
</dbReference>
<comment type="function">
    <text evidence="6">Maltosyltransferase that uses maltose 1-phosphate (M1P) as the sugar donor to elongate linear or branched alpha-(1-&gt;4)-glucans. Is involved in a branched alpha-glucan biosynthetic pathway from trehalose, together with TreS, Mak and GlgB.</text>
</comment>
<comment type="subunit">
    <text evidence="1 6">Homodimer.</text>
</comment>
<feature type="binding site" evidence="6">
    <location>
        <position position="304"/>
    </location>
    <ligand>
        <name>alpha-maltose 1-phosphate</name>
        <dbReference type="ChEBI" id="CHEBI:63576"/>
    </ligand>
</feature>
<evidence type="ECO:0000259" key="7">
    <source>
        <dbReference type="SMART" id="SM00642"/>
    </source>
</evidence>
<proteinExistence type="inferred from homology"/>
<evidence type="ECO:0000256" key="5">
    <source>
        <dbReference type="ARBA" id="ARBA00048735"/>
    </source>
</evidence>
<evidence type="ECO:0000256" key="1">
    <source>
        <dbReference type="ARBA" id="ARBA00011738"/>
    </source>
</evidence>
<dbReference type="GO" id="GO:0004553">
    <property type="term" value="F:hydrolase activity, hydrolyzing O-glycosyl compounds"/>
    <property type="evidence" value="ECO:0007669"/>
    <property type="project" value="InterPro"/>
</dbReference>
<dbReference type="InterPro" id="IPR006047">
    <property type="entry name" value="GH13_cat_dom"/>
</dbReference>
<feature type="binding site" evidence="6">
    <location>
        <position position="339"/>
    </location>
    <ligand>
        <name>alpha-maltose 1-phosphate</name>
        <dbReference type="ChEBI" id="CHEBI:63576"/>
    </ligand>
</feature>
<dbReference type="RefSeq" id="WP_350341465.1">
    <property type="nucleotide sequence ID" value="NZ_JAEKNR010000188.1"/>
</dbReference>
<dbReference type="EC" id="2.4.99.16" evidence="6"/>
<accession>A0A934N947</accession>
<name>A0A934N947_9BACT</name>
<keyword evidence="9" id="KW-1185">Reference proteome</keyword>
<dbReference type="InterPro" id="IPR049171">
    <property type="entry name" value="GLGE_C"/>
</dbReference>
<dbReference type="InterPro" id="IPR013783">
    <property type="entry name" value="Ig-like_fold"/>
</dbReference>
<keyword evidence="2 6" id="KW-0328">Glycosyltransferase</keyword>
<dbReference type="SMART" id="SM00642">
    <property type="entry name" value="Aamy"/>
    <property type="match status" value="1"/>
</dbReference>
<reference evidence="8" key="1">
    <citation type="submission" date="2020-10" db="EMBL/GenBank/DDBJ databases">
        <title>Ca. Dormibacterota MAGs.</title>
        <authorList>
            <person name="Montgomery K."/>
        </authorList>
    </citation>
    <scope>NUCLEOTIDE SEQUENCE [LARGE SCALE GENOMIC DNA]</scope>
    <source>
        <strain evidence="8">SC8812_S17_10</strain>
    </source>
</reference>
<evidence type="ECO:0000256" key="4">
    <source>
        <dbReference type="ARBA" id="ARBA00023277"/>
    </source>
</evidence>
<feature type="site" description="Transition state stabilizer" evidence="6">
    <location>
        <position position="462"/>
    </location>
</feature>
<dbReference type="Proteomes" id="UP000612893">
    <property type="component" value="Unassembled WGS sequence"/>
</dbReference>
<feature type="domain" description="Glycosyl hydrolase family 13 catalytic" evidence="7">
    <location>
        <begin position="192"/>
        <end position="509"/>
    </location>
</feature>
<keyword evidence="4 6" id="KW-0119">Carbohydrate metabolism</keyword>
<evidence type="ECO:0000256" key="3">
    <source>
        <dbReference type="ARBA" id="ARBA00022679"/>
    </source>
</evidence>
<comment type="similarity">
    <text evidence="6">Belongs to the glycosyl hydrolase 13 family. GlgE subfamily.</text>
</comment>
<dbReference type="GO" id="GO:0030979">
    <property type="term" value="P:alpha-glucan biosynthetic process"/>
    <property type="evidence" value="ECO:0007669"/>
    <property type="project" value="UniProtKB-UniRule"/>
</dbReference>
<dbReference type="Gene3D" id="3.20.20.80">
    <property type="entry name" value="Glycosidases"/>
    <property type="match status" value="1"/>
</dbReference>
<dbReference type="InterPro" id="IPR026585">
    <property type="entry name" value="GlgE"/>
</dbReference>
<evidence type="ECO:0000256" key="6">
    <source>
        <dbReference type="HAMAP-Rule" id="MF_02124"/>
    </source>
</evidence>
<dbReference type="GO" id="GO:0016758">
    <property type="term" value="F:hexosyltransferase activity"/>
    <property type="evidence" value="ECO:0007669"/>
    <property type="project" value="UniProtKB-UniRule"/>
</dbReference>